<dbReference type="Gene3D" id="2.40.340.10">
    <property type="entry name" value="MoeA, C-terminal, domain IV"/>
    <property type="match status" value="1"/>
</dbReference>
<comment type="catalytic activity">
    <reaction evidence="5">
        <text>adenylyl-molybdopterin + molybdate = Mo-molybdopterin + AMP + H(+)</text>
        <dbReference type="Rhea" id="RHEA:35047"/>
        <dbReference type="ChEBI" id="CHEBI:15378"/>
        <dbReference type="ChEBI" id="CHEBI:36264"/>
        <dbReference type="ChEBI" id="CHEBI:62727"/>
        <dbReference type="ChEBI" id="CHEBI:71302"/>
        <dbReference type="ChEBI" id="CHEBI:456215"/>
    </reaction>
</comment>
<reference evidence="8" key="1">
    <citation type="submission" date="2020-04" db="EMBL/GenBank/DDBJ databases">
        <title>Analysis of mating type loci in Filobasidium floriforme.</title>
        <authorList>
            <person name="Nowrousian M."/>
        </authorList>
    </citation>
    <scope>NUCLEOTIDE SEQUENCE</scope>
    <source>
        <strain evidence="8">CBS 6242</strain>
    </source>
</reference>
<dbReference type="Pfam" id="PF00994">
    <property type="entry name" value="MoCF_biosynth"/>
    <property type="match status" value="2"/>
</dbReference>
<evidence type="ECO:0000259" key="7">
    <source>
        <dbReference type="SMART" id="SM00852"/>
    </source>
</evidence>
<dbReference type="Gene3D" id="2.170.190.11">
    <property type="entry name" value="Molybdopterin biosynthesis moea protein, domain 3"/>
    <property type="match status" value="1"/>
</dbReference>
<organism evidence="8 9">
    <name type="scientific">Filobasidium floriforme</name>
    <dbReference type="NCBI Taxonomy" id="5210"/>
    <lineage>
        <taxon>Eukaryota</taxon>
        <taxon>Fungi</taxon>
        <taxon>Dikarya</taxon>
        <taxon>Basidiomycota</taxon>
        <taxon>Agaricomycotina</taxon>
        <taxon>Tremellomycetes</taxon>
        <taxon>Filobasidiales</taxon>
        <taxon>Filobasidiaceae</taxon>
        <taxon>Filobasidium</taxon>
    </lineage>
</organism>
<keyword evidence="5" id="KW-0500">Molybdenum</keyword>
<dbReference type="Gene3D" id="3.90.105.10">
    <property type="entry name" value="Molybdopterin biosynthesis moea protein, domain 2"/>
    <property type="match status" value="1"/>
</dbReference>
<comment type="function">
    <text evidence="5">Catalyzes two steps in the biosynthesis of the molybdenum cofactor. In the first step, molybdopterin is adenylated. Subsequently, molybdate is inserted into adenylated molybdopterin and AMP is released.</text>
</comment>
<dbReference type="InterPro" id="IPR038987">
    <property type="entry name" value="MoeA-like"/>
</dbReference>
<comment type="caution">
    <text evidence="8">The sequence shown here is derived from an EMBL/GenBank/DDBJ whole genome shotgun (WGS) entry which is preliminary data.</text>
</comment>
<dbReference type="SUPFAM" id="SSF63882">
    <property type="entry name" value="MoeA N-terminal region -like"/>
    <property type="match status" value="1"/>
</dbReference>
<dbReference type="UniPathway" id="UPA00344"/>
<feature type="region of interest" description="Disordered" evidence="6">
    <location>
        <begin position="166"/>
        <end position="233"/>
    </location>
</feature>
<dbReference type="GO" id="GO:0046872">
    <property type="term" value="F:metal ion binding"/>
    <property type="evidence" value="ECO:0007669"/>
    <property type="project" value="UniProtKB-UniRule"/>
</dbReference>
<comment type="catalytic activity">
    <reaction evidence="5">
        <text>molybdopterin + ATP + H(+) = adenylyl-molybdopterin + diphosphate</text>
        <dbReference type="Rhea" id="RHEA:31331"/>
        <dbReference type="ChEBI" id="CHEBI:15378"/>
        <dbReference type="ChEBI" id="CHEBI:30616"/>
        <dbReference type="ChEBI" id="CHEBI:33019"/>
        <dbReference type="ChEBI" id="CHEBI:58698"/>
        <dbReference type="ChEBI" id="CHEBI:62727"/>
    </reaction>
</comment>
<dbReference type="Gene3D" id="3.40.980.10">
    <property type="entry name" value="MoaB/Mog-like domain"/>
    <property type="match status" value="2"/>
</dbReference>
<feature type="compositionally biased region" description="Basic and acidic residues" evidence="6">
    <location>
        <begin position="168"/>
        <end position="195"/>
    </location>
</feature>
<name>A0A8K0NS30_9TREE</name>
<dbReference type="AlphaFoldDB" id="A0A8K0NS30"/>
<comment type="similarity">
    <text evidence="5">Belongs to the MoeA family.</text>
</comment>
<feature type="compositionally biased region" description="Polar residues" evidence="6">
    <location>
        <begin position="216"/>
        <end position="233"/>
    </location>
</feature>
<dbReference type="PANTHER" id="PTHR10192:SF5">
    <property type="entry name" value="GEPHYRIN"/>
    <property type="match status" value="1"/>
</dbReference>
<evidence type="ECO:0000256" key="1">
    <source>
        <dbReference type="ARBA" id="ARBA00005046"/>
    </source>
</evidence>
<dbReference type="EMBL" id="JABELV010000032">
    <property type="protein sequence ID" value="KAG7562459.1"/>
    <property type="molecule type" value="Genomic_DNA"/>
</dbReference>
<dbReference type="GO" id="GO:0006777">
    <property type="term" value="P:Mo-molybdopterin cofactor biosynthetic process"/>
    <property type="evidence" value="ECO:0007669"/>
    <property type="project" value="UniProtKB-UniRule"/>
</dbReference>
<keyword evidence="4 5" id="KW-0501">Molybdenum cofactor biosynthesis</keyword>
<dbReference type="Pfam" id="PF03453">
    <property type="entry name" value="MoeA_N"/>
    <property type="match status" value="1"/>
</dbReference>
<dbReference type="InterPro" id="IPR008284">
    <property type="entry name" value="MoCF_biosynth_CS"/>
</dbReference>
<dbReference type="GO" id="GO:0005829">
    <property type="term" value="C:cytosol"/>
    <property type="evidence" value="ECO:0007669"/>
    <property type="project" value="TreeGrafter"/>
</dbReference>
<dbReference type="FunFam" id="3.40.980.10:FF:000001">
    <property type="entry name" value="Molybdopterin molybdenumtransferase"/>
    <property type="match status" value="1"/>
</dbReference>
<dbReference type="SMART" id="SM00852">
    <property type="entry name" value="MoCF_biosynth"/>
    <property type="match status" value="2"/>
</dbReference>
<dbReference type="GO" id="GO:0061598">
    <property type="term" value="F:molybdopterin adenylyltransferase activity"/>
    <property type="evidence" value="ECO:0007669"/>
    <property type="project" value="UniProtKB-UniRule"/>
</dbReference>
<evidence type="ECO:0000313" key="9">
    <source>
        <dbReference type="Proteomes" id="UP000812966"/>
    </source>
</evidence>
<dbReference type="PANTHER" id="PTHR10192">
    <property type="entry name" value="MOLYBDOPTERIN BIOSYNTHESIS PROTEIN"/>
    <property type="match status" value="1"/>
</dbReference>
<dbReference type="InterPro" id="IPR036688">
    <property type="entry name" value="MoeA_C_domain_IV_sf"/>
</dbReference>
<proteinExistence type="inferred from homology"/>
<evidence type="ECO:0000256" key="3">
    <source>
        <dbReference type="ARBA" id="ARBA00008339"/>
    </source>
</evidence>
<dbReference type="InterPro" id="IPR036425">
    <property type="entry name" value="MoaB/Mog-like_dom_sf"/>
</dbReference>
<dbReference type="CDD" id="cd00887">
    <property type="entry name" value="MoeA"/>
    <property type="match status" value="1"/>
</dbReference>
<evidence type="ECO:0000256" key="4">
    <source>
        <dbReference type="ARBA" id="ARBA00023150"/>
    </source>
</evidence>
<gene>
    <name evidence="8" type="ORF">FFLO_02133</name>
</gene>
<sequence length="669" mass="71351">MSAPRVAVLTVSDTAYNKGKEYDVAGPHLCSSIEAHASFSLGPSAIVPDETSRIRSQVMQWGQRDGGERVDWIIVTGGTGWGERDVTPQALNPLLEPLPTLSHYLSASFLAKTPMSILSRPVVGLLDRTLVVACSGSKKACAETWEALTSESITKALSHGFKLLRGGSGEDVHPPRESVKLGHEDGSTKGHDHGSDHHHHHHHHHHGEHKHHHATAKTTLSKDPSAAVSSRQRTSPFPLIPLSEALDIIVNTLKPLTTATVRVDHRLKNHVLAEDVLAEMDLPPTRTTNVDGYAVVVEGNELGPGLFDVRKAGSPSASSIGKEGKVCYRVNTGGPLPEGCNAVVMVEDTKVTKTEGKEELEIEVLCTTPVGDNVRQAGSDAKKGSKVLDAGTVIGSGGGEVGLLGFVGKREIQVIRRPKVAILSTGNELVDLDRPQPSSSAAWTGVVDTNRPSLRATIEGLGYEVVDLGIAVDVLETQKATLQKGLKEADIVITTGGTSMGEADLLKPIIEHHLNGVVHFGRVAMKPGKPTTFATVTTEDGVAKPVFALPGNPASALVTFYLFVLPALRCLGGWPKGRTHLPKISVELDSDMPLDSREEFHRVVVYHTIRDGHSKLIARTTGGQRSSRVASLAGANALIHLPMRTTGGPERLSKGENAQAVIIGEIQML</sequence>
<dbReference type="InterPro" id="IPR001453">
    <property type="entry name" value="MoaB/Mog_dom"/>
</dbReference>
<dbReference type="SUPFAM" id="SSF63867">
    <property type="entry name" value="MoeA C-terminal domain-like"/>
    <property type="match status" value="1"/>
</dbReference>
<evidence type="ECO:0000313" key="8">
    <source>
        <dbReference type="EMBL" id="KAG7562459.1"/>
    </source>
</evidence>
<dbReference type="Proteomes" id="UP000812966">
    <property type="component" value="Unassembled WGS sequence"/>
</dbReference>
<dbReference type="Pfam" id="PF03454">
    <property type="entry name" value="MoeA_C"/>
    <property type="match status" value="1"/>
</dbReference>
<comment type="similarity">
    <text evidence="2">In the N-terminal section; belongs to the MoaB/Mog family.</text>
</comment>
<dbReference type="NCBIfam" id="TIGR00177">
    <property type="entry name" value="molyb_syn"/>
    <property type="match status" value="2"/>
</dbReference>
<feature type="compositionally biased region" description="Basic residues" evidence="6">
    <location>
        <begin position="196"/>
        <end position="215"/>
    </location>
</feature>
<comment type="similarity">
    <text evidence="3">In the C-terminal section; belongs to the MoeA family.</text>
</comment>
<evidence type="ECO:0000256" key="6">
    <source>
        <dbReference type="SAM" id="MobiDB-lite"/>
    </source>
</evidence>
<dbReference type="InterPro" id="IPR005110">
    <property type="entry name" value="MoeA_linker/N"/>
</dbReference>
<keyword evidence="5" id="KW-0479">Metal-binding</keyword>
<comment type="cofactor">
    <cofactor evidence="5">
        <name>Mg(2+)</name>
        <dbReference type="ChEBI" id="CHEBI:18420"/>
    </cofactor>
</comment>
<accession>A0A8K0NS30</accession>
<keyword evidence="5" id="KW-0460">Magnesium</keyword>
<comment type="pathway">
    <text evidence="1 5">Cofactor biosynthesis; molybdopterin biosynthesis.</text>
</comment>
<feature type="domain" description="MoaB/Mog" evidence="7">
    <location>
        <begin position="7"/>
        <end position="155"/>
    </location>
</feature>
<dbReference type="PROSITE" id="PS01079">
    <property type="entry name" value="MOCF_BIOSYNTHESIS_2"/>
    <property type="match status" value="1"/>
</dbReference>
<dbReference type="GO" id="GO:0061599">
    <property type="term" value="F:molybdopterin molybdotransferase activity"/>
    <property type="evidence" value="ECO:0007669"/>
    <property type="project" value="UniProtKB-UniRule"/>
</dbReference>
<dbReference type="InterPro" id="IPR005111">
    <property type="entry name" value="MoeA_C_domain_IV"/>
</dbReference>
<dbReference type="GO" id="GO:0005524">
    <property type="term" value="F:ATP binding"/>
    <property type="evidence" value="ECO:0007669"/>
    <property type="project" value="UniProtKB-UniRule"/>
</dbReference>
<dbReference type="SUPFAM" id="SSF53218">
    <property type="entry name" value="Molybdenum cofactor biosynthesis proteins"/>
    <property type="match status" value="2"/>
</dbReference>
<evidence type="ECO:0000256" key="2">
    <source>
        <dbReference type="ARBA" id="ARBA00007589"/>
    </source>
</evidence>
<protein>
    <recommendedName>
        <fullName evidence="7">MoaB/Mog domain-containing protein</fullName>
    </recommendedName>
</protein>
<keyword evidence="9" id="KW-1185">Reference proteome</keyword>
<keyword evidence="5" id="KW-0808">Transferase</keyword>
<dbReference type="InterPro" id="IPR036135">
    <property type="entry name" value="MoeA_linker/N_sf"/>
</dbReference>
<evidence type="ECO:0000256" key="5">
    <source>
        <dbReference type="RuleBase" id="RU365090"/>
    </source>
</evidence>
<feature type="domain" description="MoaB/Mog" evidence="7">
    <location>
        <begin position="421"/>
        <end position="570"/>
    </location>
</feature>